<keyword evidence="9" id="KW-0862">Zinc</keyword>
<evidence type="ECO:0000256" key="11">
    <source>
        <dbReference type="PROSITE-ProRule" id="PRU00455"/>
    </source>
</evidence>
<comment type="function">
    <text evidence="10">E3 ubiquitin-protein ligase that mediates ubiquitination and subsequent proteasomal degradation of target proteins. E3 ubiquitin ligases accept ubiquitin from an E2 ubiquitin-conjugating enzyme in the form of a thioester and then directly transfers the ubiquitin to targeted substrates. It probably triggers the ubiquitin-mediated degradation of different substrates.</text>
</comment>
<keyword evidence="5" id="KW-0808">Transferase</keyword>
<name>A0ABM0USK2_CAMSA</name>
<sequence>MAGLGNQNNLLCESSNDENDVDDCSATLLDLKALDCPICTDALTTPILQCDNGHISCSTCCNKLRNKCPSCALPNGHIRCRAMERVIKAVIVPCPNVKFGCKQKFSYGEELTHEKECTLSLCSCPARNCKYTGSYKDLYSHFKIHKGERGYSYRFTFGDKFAQVYFELTEYTSVVMKERKDGLLFVVHCFTEPHGVYVTVSCIAPSALEVGEFSCHISTFLEKYNMTFDLPKVKKIQKLNFQTPEEDFMLVPTYFLHGSQALKLRICISKLNQE</sequence>
<dbReference type="EC" id="2.3.2.27" evidence="4"/>
<comment type="catalytic activity">
    <reaction evidence="1">
        <text>S-ubiquitinyl-[E2 ubiquitin-conjugating enzyme]-L-cysteine + [acceptor protein]-L-lysine = [E2 ubiquitin-conjugating enzyme]-L-cysteine + N(6)-ubiquitinyl-[acceptor protein]-L-lysine.</text>
        <dbReference type="EC" id="2.3.2.27"/>
    </reaction>
</comment>
<evidence type="ECO:0000256" key="10">
    <source>
        <dbReference type="ARBA" id="ARBA00024004"/>
    </source>
</evidence>
<evidence type="ECO:0000259" key="13">
    <source>
        <dbReference type="PROSITE" id="PS51081"/>
    </source>
</evidence>
<keyword evidence="6" id="KW-0479">Metal-binding</keyword>
<evidence type="ECO:0000256" key="7">
    <source>
        <dbReference type="ARBA" id="ARBA00022771"/>
    </source>
</evidence>
<dbReference type="Pfam" id="PF21362">
    <property type="entry name" value="Sina_RING"/>
    <property type="match status" value="1"/>
</dbReference>
<keyword evidence="7 11" id="KW-0863">Zinc-finger</keyword>
<dbReference type="Proteomes" id="UP000694864">
    <property type="component" value="Chromosome 11"/>
</dbReference>
<reference evidence="15" key="2">
    <citation type="submission" date="2025-08" db="UniProtKB">
        <authorList>
            <consortium name="RefSeq"/>
        </authorList>
    </citation>
    <scope>IDENTIFICATION</scope>
    <source>
        <tissue evidence="15">Leaf</tissue>
    </source>
</reference>
<dbReference type="SUPFAM" id="SSF49599">
    <property type="entry name" value="TRAF domain-like"/>
    <property type="match status" value="1"/>
</dbReference>
<proteinExistence type="inferred from homology"/>
<evidence type="ECO:0000313" key="15">
    <source>
        <dbReference type="RefSeq" id="XP_010445581.1"/>
    </source>
</evidence>
<dbReference type="InterPro" id="IPR049548">
    <property type="entry name" value="Sina-like_RING"/>
</dbReference>
<keyword evidence="8" id="KW-0833">Ubl conjugation pathway</keyword>
<evidence type="ECO:0000256" key="5">
    <source>
        <dbReference type="ARBA" id="ARBA00022679"/>
    </source>
</evidence>
<accession>A0ABM0USK2</accession>
<reference evidence="14" key="1">
    <citation type="journal article" date="2014" name="Nat. Commun.">
        <title>The emerging biofuel crop Camelina sativa retains a highly undifferentiated hexaploid genome structure.</title>
        <authorList>
            <person name="Kagale S."/>
            <person name="Koh C."/>
            <person name="Nixon J."/>
            <person name="Bollina V."/>
            <person name="Clarke W.E."/>
            <person name="Tuteja R."/>
            <person name="Spillane C."/>
            <person name="Robinson S.J."/>
            <person name="Links M.G."/>
            <person name="Clarke C."/>
            <person name="Higgins E.E."/>
            <person name="Huebert T."/>
            <person name="Sharpe A.G."/>
            <person name="Parkin I.A."/>
        </authorList>
    </citation>
    <scope>NUCLEOTIDE SEQUENCE [LARGE SCALE GENOMIC DNA]</scope>
    <source>
        <strain evidence="14">cv. DH55</strain>
    </source>
</reference>
<evidence type="ECO:0000256" key="9">
    <source>
        <dbReference type="ARBA" id="ARBA00022833"/>
    </source>
</evidence>
<protein>
    <recommendedName>
        <fullName evidence="4">RING-type E3 ubiquitin transferase</fullName>
        <ecNumber evidence="4">2.3.2.27</ecNumber>
    </recommendedName>
</protein>
<comment type="similarity">
    <text evidence="3">Belongs to the SINA (Seven in absentia) family.</text>
</comment>
<evidence type="ECO:0000256" key="6">
    <source>
        <dbReference type="ARBA" id="ARBA00022723"/>
    </source>
</evidence>
<keyword evidence="14" id="KW-1185">Reference proteome</keyword>
<dbReference type="PROSITE" id="PS50089">
    <property type="entry name" value="ZF_RING_2"/>
    <property type="match status" value="1"/>
</dbReference>
<evidence type="ECO:0000259" key="12">
    <source>
        <dbReference type="PROSITE" id="PS50089"/>
    </source>
</evidence>
<evidence type="ECO:0000256" key="8">
    <source>
        <dbReference type="ARBA" id="ARBA00022786"/>
    </source>
</evidence>
<dbReference type="Pfam" id="PF21361">
    <property type="entry name" value="Sina_ZnF"/>
    <property type="match status" value="1"/>
</dbReference>
<dbReference type="PANTHER" id="PTHR46632">
    <property type="entry name" value="E3 UBIQUITIN-PROTEIN LIGASE SINA-LIKE 4"/>
    <property type="match status" value="1"/>
</dbReference>
<feature type="domain" description="RING-type" evidence="12">
    <location>
        <begin position="36"/>
        <end position="71"/>
    </location>
</feature>
<dbReference type="GeneID" id="104728276"/>
<dbReference type="Gene3D" id="3.30.40.10">
    <property type="entry name" value="Zinc/RING finger domain, C3HC4 (zinc finger)"/>
    <property type="match status" value="1"/>
</dbReference>
<dbReference type="InterPro" id="IPR001841">
    <property type="entry name" value="Znf_RING"/>
</dbReference>
<dbReference type="InterPro" id="IPR013010">
    <property type="entry name" value="Znf_SIAH"/>
</dbReference>
<evidence type="ECO:0000256" key="2">
    <source>
        <dbReference type="ARBA" id="ARBA00004906"/>
    </source>
</evidence>
<evidence type="ECO:0000256" key="3">
    <source>
        <dbReference type="ARBA" id="ARBA00009119"/>
    </source>
</evidence>
<gene>
    <name evidence="15" type="primary">LOC104728276</name>
</gene>
<evidence type="ECO:0000313" key="14">
    <source>
        <dbReference type="Proteomes" id="UP000694864"/>
    </source>
</evidence>
<comment type="pathway">
    <text evidence="2">Protein modification; protein ubiquitination.</text>
</comment>
<dbReference type="InterPro" id="IPR013083">
    <property type="entry name" value="Znf_RING/FYVE/PHD"/>
</dbReference>
<evidence type="ECO:0000256" key="1">
    <source>
        <dbReference type="ARBA" id="ARBA00000900"/>
    </source>
</evidence>
<feature type="domain" description="SIAH-type" evidence="13">
    <location>
        <begin position="89"/>
        <end position="147"/>
    </location>
</feature>
<dbReference type="CDD" id="cd16571">
    <property type="entry name" value="RING-HC_SIAHs"/>
    <property type="match status" value="1"/>
</dbReference>
<organism evidence="14 15">
    <name type="scientific">Camelina sativa</name>
    <name type="common">False flax</name>
    <name type="synonym">Myagrum sativum</name>
    <dbReference type="NCBI Taxonomy" id="90675"/>
    <lineage>
        <taxon>Eukaryota</taxon>
        <taxon>Viridiplantae</taxon>
        <taxon>Streptophyta</taxon>
        <taxon>Embryophyta</taxon>
        <taxon>Tracheophyta</taxon>
        <taxon>Spermatophyta</taxon>
        <taxon>Magnoliopsida</taxon>
        <taxon>eudicotyledons</taxon>
        <taxon>Gunneridae</taxon>
        <taxon>Pentapetalae</taxon>
        <taxon>rosids</taxon>
        <taxon>malvids</taxon>
        <taxon>Brassicales</taxon>
        <taxon>Brassicaceae</taxon>
        <taxon>Camelineae</taxon>
        <taxon>Camelina</taxon>
    </lineage>
</organism>
<dbReference type="InterPro" id="IPR044286">
    <property type="entry name" value="SINL_plant"/>
</dbReference>
<evidence type="ECO:0000256" key="4">
    <source>
        <dbReference type="ARBA" id="ARBA00012483"/>
    </source>
</evidence>
<dbReference type="RefSeq" id="XP_010445581.1">
    <property type="nucleotide sequence ID" value="XM_010447279.1"/>
</dbReference>
<dbReference type="PROSITE" id="PS51081">
    <property type="entry name" value="ZF_SIAH"/>
    <property type="match status" value="1"/>
</dbReference>
<dbReference type="PANTHER" id="PTHR46632:SF19">
    <property type="entry name" value="RING-TYPE E3 UBIQUITIN TRANSFERASE"/>
    <property type="match status" value="1"/>
</dbReference>